<comment type="caution">
    <text evidence="4">The sequence shown here is derived from an EMBL/GenBank/DDBJ whole genome shotgun (WGS) entry which is preliminary data.</text>
</comment>
<feature type="domain" description="HTH cro/C1-type" evidence="3">
    <location>
        <begin position="34"/>
        <end position="88"/>
    </location>
</feature>
<dbReference type="InterPro" id="IPR010982">
    <property type="entry name" value="Lambda_DNA-bd_dom_sf"/>
</dbReference>
<dbReference type="PROSITE" id="PS50943">
    <property type="entry name" value="HTH_CROC1"/>
    <property type="match status" value="1"/>
</dbReference>
<dbReference type="AlphaFoldDB" id="A0A4U1CD35"/>
<feature type="compositionally biased region" description="Polar residues" evidence="2">
    <location>
        <begin position="133"/>
        <end position="144"/>
    </location>
</feature>
<gene>
    <name evidence="4" type="ORF">FA047_16620</name>
</gene>
<dbReference type="Pfam" id="PF01381">
    <property type="entry name" value="HTH_3"/>
    <property type="match status" value="1"/>
</dbReference>
<dbReference type="OrthoDB" id="683451at2"/>
<keyword evidence="5" id="KW-1185">Reference proteome</keyword>
<dbReference type="InterPro" id="IPR001387">
    <property type="entry name" value="Cro/C1-type_HTH"/>
</dbReference>
<evidence type="ECO:0000313" key="5">
    <source>
        <dbReference type="Proteomes" id="UP000307244"/>
    </source>
</evidence>
<accession>A0A4U1CD35</accession>
<protein>
    <submittedName>
        <fullName evidence="4">Helix-turn-helix transcriptional regulator</fullName>
    </submittedName>
</protein>
<dbReference type="Proteomes" id="UP000307244">
    <property type="component" value="Unassembled WGS sequence"/>
</dbReference>
<dbReference type="SUPFAM" id="SSF47413">
    <property type="entry name" value="lambda repressor-like DNA-binding domains"/>
    <property type="match status" value="1"/>
</dbReference>
<dbReference type="SMART" id="SM00530">
    <property type="entry name" value="HTH_XRE"/>
    <property type="match status" value="1"/>
</dbReference>
<reference evidence="4 5" key="1">
    <citation type="submission" date="2019-04" db="EMBL/GenBank/DDBJ databases">
        <title>Pedobacter sp. RP-3-15 sp. nov., isolated from Arctic soil.</title>
        <authorList>
            <person name="Dahal R.H."/>
            <person name="Kim D.-U."/>
        </authorList>
    </citation>
    <scope>NUCLEOTIDE SEQUENCE [LARGE SCALE GENOMIC DNA]</scope>
    <source>
        <strain evidence="4 5">RP-3-15</strain>
    </source>
</reference>
<dbReference type="GO" id="GO:0003677">
    <property type="term" value="F:DNA binding"/>
    <property type="evidence" value="ECO:0007669"/>
    <property type="project" value="UniProtKB-KW"/>
</dbReference>
<feature type="region of interest" description="Disordered" evidence="2">
    <location>
        <begin position="128"/>
        <end position="152"/>
    </location>
</feature>
<dbReference type="CDD" id="cd00093">
    <property type="entry name" value="HTH_XRE"/>
    <property type="match status" value="1"/>
</dbReference>
<evidence type="ECO:0000313" key="4">
    <source>
        <dbReference type="EMBL" id="TKC04222.1"/>
    </source>
</evidence>
<keyword evidence="1" id="KW-0238">DNA-binding</keyword>
<organism evidence="4 5">
    <name type="scientific">Pedobacter frigoris</name>
    <dbReference type="NCBI Taxonomy" id="2571272"/>
    <lineage>
        <taxon>Bacteria</taxon>
        <taxon>Pseudomonadati</taxon>
        <taxon>Bacteroidota</taxon>
        <taxon>Sphingobacteriia</taxon>
        <taxon>Sphingobacteriales</taxon>
        <taxon>Sphingobacteriaceae</taxon>
        <taxon>Pedobacter</taxon>
    </lineage>
</organism>
<evidence type="ECO:0000259" key="3">
    <source>
        <dbReference type="PROSITE" id="PS50943"/>
    </source>
</evidence>
<evidence type="ECO:0000256" key="2">
    <source>
        <dbReference type="SAM" id="MobiDB-lite"/>
    </source>
</evidence>
<evidence type="ECO:0000256" key="1">
    <source>
        <dbReference type="ARBA" id="ARBA00023125"/>
    </source>
</evidence>
<name>A0A4U1CD35_9SPHI</name>
<sequence>MDFQTCFFISQRIQIIIKRSYSSISLMNTVGKKLEFFRLKHQFTQKQVAMVLNIPVEKYSAFESGASDISAVQLARLSEYYEVKIDAFFSSSEEKSEMVKAIGNHGLTETKVNKVPAARGPKKVAKARKTKRMANTSNTPLTQQYDEHAEGNSEEQQLITLLANIIVESTMRELDDLNKLEKSPGGYHYEEKKACVICGTVVSGEMSWYDRNGLKCIHCQKAINEQVIPYWVTKSKDSFYTEIQLELDFGMKGKVLNAFKKAGLIHSRVIPKAEGTGKHFELFLRSDNRDFLPPHKKLRIGGPVKEINADGLEEYVLSYPWYYFVDPIEHLKDYGISNYMRFVPEKDLLEDTEQDH</sequence>
<proteinExistence type="predicted"/>
<dbReference type="EMBL" id="SWBQ01000005">
    <property type="protein sequence ID" value="TKC04222.1"/>
    <property type="molecule type" value="Genomic_DNA"/>
</dbReference>
<dbReference type="PANTHER" id="PTHR46558:SF4">
    <property type="entry name" value="DNA-BIDING PHAGE PROTEIN"/>
    <property type="match status" value="1"/>
</dbReference>
<dbReference type="PANTHER" id="PTHR46558">
    <property type="entry name" value="TRACRIPTIONAL REGULATORY PROTEIN-RELATED-RELATED"/>
    <property type="match status" value="1"/>
</dbReference>
<dbReference type="Gene3D" id="1.10.260.40">
    <property type="entry name" value="lambda repressor-like DNA-binding domains"/>
    <property type="match status" value="1"/>
</dbReference>